<sequence length="386" mass="41575">MNTHLQPMAAAKPAREVTFLDMIHTILVHWKMLILVPLAAGSLALGGTYLVTPRFTASAQITTPQNQNLASALLGNLGGAAGALAGGLTAGLKNPADQWIGLLKSRAIADALIERFDLKQRYGAQFMFEARESLAGASRISVGKDGLIDIEVEDTDPKLAADLANAYLEELQKLARQMALSDAAQRRSIFEGLLRKAKDDFTRAEQALRATGVNESLMKISPTAAMQGLAALKQSEIAAEVKLSVLRSALADSSPEVLQTKRELSGIRAQLAKLDQTSAAAAGDSDYSAKFRDFQYHSMLFELTAKQFELARIDEASGGAVVQVIDRASVPEWKSSPKRGVIALVTAVLSLFVCLTWLVFKAQLAATADDAATAEKLERIKALWRR</sequence>
<keyword evidence="9" id="KW-1185">Reference proteome</keyword>
<dbReference type="PANTHER" id="PTHR32309:SF13">
    <property type="entry name" value="FERRIC ENTEROBACTIN TRANSPORT PROTEIN FEPE"/>
    <property type="match status" value="1"/>
</dbReference>
<organism evidence="8 9">
    <name type="scientific">Ideonella aquatica</name>
    <dbReference type="NCBI Taxonomy" id="2824119"/>
    <lineage>
        <taxon>Bacteria</taxon>
        <taxon>Pseudomonadati</taxon>
        <taxon>Pseudomonadota</taxon>
        <taxon>Betaproteobacteria</taxon>
        <taxon>Burkholderiales</taxon>
        <taxon>Sphaerotilaceae</taxon>
        <taxon>Ideonella</taxon>
    </lineage>
</organism>
<dbReference type="InterPro" id="IPR050445">
    <property type="entry name" value="Bact_polysacc_biosynth/exp"/>
</dbReference>
<dbReference type="RefSeq" id="WP_210800852.1">
    <property type="nucleotide sequence ID" value="NZ_JAGQDE010000003.1"/>
</dbReference>
<feature type="transmembrane region" description="Helical" evidence="6">
    <location>
        <begin position="341"/>
        <end position="360"/>
    </location>
</feature>
<proteinExistence type="predicted"/>
<comment type="subcellular location">
    <subcellularLocation>
        <location evidence="1">Cell membrane</location>
        <topology evidence="1">Multi-pass membrane protein</topology>
    </subcellularLocation>
</comment>
<comment type="caution">
    <text evidence="8">The sequence shown here is derived from an EMBL/GenBank/DDBJ whole genome shotgun (WGS) entry which is preliminary data.</text>
</comment>
<evidence type="ECO:0000256" key="2">
    <source>
        <dbReference type="ARBA" id="ARBA00022475"/>
    </source>
</evidence>
<keyword evidence="3 6" id="KW-0812">Transmembrane</keyword>
<dbReference type="EMBL" id="JAGQDE010000003">
    <property type="protein sequence ID" value="MBQ0958339.1"/>
    <property type="molecule type" value="Genomic_DNA"/>
</dbReference>
<dbReference type="AlphaFoldDB" id="A0A940YIA8"/>
<evidence type="ECO:0000256" key="1">
    <source>
        <dbReference type="ARBA" id="ARBA00004651"/>
    </source>
</evidence>
<dbReference type="GO" id="GO:0004713">
    <property type="term" value="F:protein tyrosine kinase activity"/>
    <property type="evidence" value="ECO:0007669"/>
    <property type="project" value="TreeGrafter"/>
</dbReference>
<feature type="transmembrane region" description="Helical" evidence="6">
    <location>
        <begin position="32"/>
        <end position="51"/>
    </location>
</feature>
<dbReference type="Pfam" id="PF02706">
    <property type="entry name" value="Wzz"/>
    <property type="match status" value="1"/>
</dbReference>
<dbReference type="PANTHER" id="PTHR32309">
    <property type="entry name" value="TYROSINE-PROTEIN KINASE"/>
    <property type="match status" value="1"/>
</dbReference>
<evidence type="ECO:0000313" key="8">
    <source>
        <dbReference type="EMBL" id="MBQ0958339.1"/>
    </source>
</evidence>
<evidence type="ECO:0000256" key="3">
    <source>
        <dbReference type="ARBA" id="ARBA00022692"/>
    </source>
</evidence>
<keyword evidence="2" id="KW-1003">Cell membrane</keyword>
<accession>A0A940YIA8</accession>
<keyword evidence="5 6" id="KW-0472">Membrane</keyword>
<name>A0A940YIA8_9BURK</name>
<evidence type="ECO:0000259" key="7">
    <source>
        <dbReference type="Pfam" id="PF02706"/>
    </source>
</evidence>
<evidence type="ECO:0000256" key="5">
    <source>
        <dbReference type="ARBA" id="ARBA00023136"/>
    </source>
</evidence>
<dbReference type="InterPro" id="IPR003856">
    <property type="entry name" value="LPS_length_determ_N"/>
</dbReference>
<feature type="domain" description="Polysaccharide chain length determinant N-terminal" evidence="7">
    <location>
        <begin position="16"/>
        <end position="114"/>
    </location>
</feature>
<dbReference type="Proteomes" id="UP000678374">
    <property type="component" value="Unassembled WGS sequence"/>
</dbReference>
<reference evidence="8" key="1">
    <citation type="submission" date="2021-04" db="EMBL/GenBank/DDBJ databases">
        <title>The genome sequence of Ideonella sp. 4Y11.</title>
        <authorList>
            <person name="Liu Y."/>
        </authorList>
    </citation>
    <scope>NUCLEOTIDE SEQUENCE</scope>
    <source>
        <strain evidence="8">4Y11</strain>
    </source>
</reference>
<keyword evidence="4 6" id="KW-1133">Transmembrane helix</keyword>
<evidence type="ECO:0000313" key="9">
    <source>
        <dbReference type="Proteomes" id="UP000678374"/>
    </source>
</evidence>
<gene>
    <name evidence="8" type="ORF">KAK06_05160</name>
</gene>
<evidence type="ECO:0000256" key="6">
    <source>
        <dbReference type="SAM" id="Phobius"/>
    </source>
</evidence>
<protein>
    <submittedName>
        <fullName evidence="8">Lipopolysaccharide biosynthesis protein</fullName>
    </submittedName>
</protein>
<dbReference type="GO" id="GO:0005886">
    <property type="term" value="C:plasma membrane"/>
    <property type="evidence" value="ECO:0007669"/>
    <property type="project" value="UniProtKB-SubCell"/>
</dbReference>
<evidence type="ECO:0000256" key="4">
    <source>
        <dbReference type="ARBA" id="ARBA00022989"/>
    </source>
</evidence>